<sequence length="77" mass="8522">FGRLLEFARLTDTLLIDADGVYDLADFNDRLVLGLKSTMSEALCRRRHNASYADAWVMPTRPRSPLVGGTSVPARLA</sequence>
<dbReference type="RefSeq" id="WP_136731770.1">
    <property type="nucleotide sequence ID" value="NZ_SUMC01000334.1"/>
</dbReference>
<accession>A0A4U0R7S5</accession>
<name>A0A4U0R7S5_9ACTN</name>
<dbReference type="AlphaFoldDB" id="A0A4U0R7S5"/>
<organism evidence="1 2">
    <name type="scientific">Actinacidiphila oryziradicis</name>
    <dbReference type="NCBI Taxonomy" id="2571141"/>
    <lineage>
        <taxon>Bacteria</taxon>
        <taxon>Bacillati</taxon>
        <taxon>Actinomycetota</taxon>
        <taxon>Actinomycetes</taxon>
        <taxon>Kitasatosporales</taxon>
        <taxon>Streptomycetaceae</taxon>
        <taxon>Actinacidiphila</taxon>
    </lineage>
</organism>
<protein>
    <submittedName>
        <fullName evidence="1">Uncharacterized protein</fullName>
    </submittedName>
</protein>
<gene>
    <name evidence="1" type="ORF">FCI23_55685</name>
</gene>
<keyword evidence="2" id="KW-1185">Reference proteome</keyword>
<dbReference type="OrthoDB" id="8782062at2"/>
<proteinExistence type="predicted"/>
<evidence type="ECO:0000313" key="1">
    <source>
        <dbReference type="EMBL" id="TJZ90826.1"/>
    </source>
</evidence>
<comment type="caution">
    <text evidence="1">The sequence shown here is derived from an EMBL/GenBank/DDBJ whole genome shotgun (WGS) entry which is preliminary data.</text>
</comment>
<dbReference type="EMBL" id="SUMC01000334">
    <property type="protein sequence ID" value="TJZ90826.1"/>
    <property type="molecule type" value="Genomic_DNA"/>
</dbReference>
<evidence type="ECO:0000313" key="2">
    <source>
        <dbReference type="Proteomes" id="UP000305778"/>
    </source>
</evidence>
<dbReference type="Proteomes" id="UP000305778">
    <property type="component" value="Unassembled WGS sequence"/>
</dbReference>
<reference evidence="1 2" key="1">
    <citation type="submission" date="2019-04" db="EMBL/GenBank/DDBJ databases">
        <title>Streptomyces oryziradicis sp. nov., a novel actinomycete isolated from rhizosphere soil of rice (Oryza sativa L.).</title>
        <authorList>
            <person name="Li C."/>
        </authorList>
    </citation>
    <scope>NUCLEOTIDE SEQUENCE [LARGE SCALE GENOMIC DNA]</scope>
    <source>
        <strain evidence="1 2">NEAU-C40</strain>
    </source>
</reference>
<feature type="non-terminal residue" evidence="1">
    <location>
        <position position="1"/>
    </location>
</feature>